<comment type="caution">
    <text evidence="2">The sequence shown here is derived from an EMBL/GenBank/DDBJ whole genome shotgun (WGS) entry which is preliminary data.</text>
</comment>
<dbReference type="InterPro" id="IPR025633">
    <property type="entry name" value="DUF4291"/>
</dbReference>
<gene>
    <name evidence="2" type="ORF">DL762_001894</name>
</gene>
<accession>A0ABY0HF19</accession>
<sequence>MAAPDPNQGEMAADVGAKANPKQRQIRAHYDEKTITVYQAYNSEIASAAVDQQKLCASPQFRLTRMTWIKPSWCWMMYRAGYSYKDKNQERILALKMKHENFIALLEKAMLTTEPRKGIAPGDTSGDSKPAGEKSSVVKVQWDPERTPRLEKLGYRSIQIGIPSLLAATWADEWIISIEDVTEKARALERELRENPGVADEELLRRGLLPPEREFLLPLEVQKAIRVE</sequence>
<organism evidence="2 3">
    <name type="scientific">Monosporascus cannonballus</name>
    <dbReference type="NCBI Taxonomy" id="155416"/>
    <lineage>
        <taxon>Eukaryota</taxon>
        <taxon>Fungi</taxon>
        <taxon>Dikarya</taxon>
        <taxon>Ascomycota</taxon>
        <taxon>Pezizomycotina</taxon>
        <taxon>Sordariomycetes</taxon>
        <taxon>Xylariomycetidae</taxon>
        <taxon>Xylariales</taxon>
        <taxon>Xylariales incertae sedis</taxon>
        <taxon>Monosporascus</taxon>
    </lineage>
</organism>
<evidence type="ECO:0000313" key="2">
    <source>
        <dbReference type="EMBL" id="RYO91956.1"/>
    </source>
</evidence>
<feature type="region of interest" description="Disordered" evidence="1">
    <location>
        <begin position="1"/>
        <end position="24"/>
    </location>
</feature>
<dbReference type="EMBL" id="QJNS01000034">
    <property type="protein sequence ID" value="RYO91956.1"/>
    <property type="molecule type" value="Genomic_DNA"/>
</dbReference>
<dbReference type="PANTHER" id="PTHR38567:SF1">
    <property type="entry name" value="DUF4291 DOMAIN-CONTAINING PROTEIN"/>
    <property type="match status" value="1"/>
</dbReference>
<dbReference type="Pfam" id="PF14124">
    <property type="entry name" value="DUF4291"/>
    <property type="match status" value="1"/>
</dbReference>
<evidence type="ECO:0000256" key="1">
    <source>
        <dbReference type="SAM" id="MobiDB-lite"/>
    </source>
</evidence>
<evidence type="ECO:0008006" key="4">
    <source>
        <dbReference type="Google" id="ProtNLM"/>
    </source>
</evidence>
<evidence type="ECO:0000313" key="3">
    <source>
        <dbReference type="Proteomes" id="UP000294003"/>
    </source>
</evidence>
<protein>
    <recommendedName>
        <fullName evidence="4">ATP-dependent RNA helicase DHX8</fullName>
    </recommendedName>
</protein>
<dbReference type="PANTHER" id="PTHR38567">
    <property type="entry name" value="DUF4291 DOMAIN-CONTAINING PROTEIN"/>
    <property type="match status" value="1"/>
</dbReference>
<name>A0ABY0HF19_9PEZI</name>
<keyword evidence="3" id="KW-1185">Reference proteome</keyword>
<proteinExistence type="predicted"/>
<dbReference type="Proteomes" id="UP000294003">
    <property type="component" value="Unassembled WGS sequence"/>
</dbReference>
<feature type="region of interest" description="Disordered" evidence="1">
    <location>
        <begin position="115"/>
        <end position="136"/>
    </location>
</feature>
<reference evidence="2 3" key="1">
    <citation type="submission" date="2018-06" db="EMBL/GenBank/DDBJ databases">
        <title>Complete Genomes of Monosporascus.</title>
        <authorList>
            <person name="Robinson A.J."/>
            <person name="Natvig D.O."/>
        </authorList>
    </citation>
    <scope>NUCLEOTIDE SEQUENCE [LARGE SCALE GENOMIC DNA]</scope>
    <source>
        <strain evidence="2 3">CBS 609.92</strain>
    </source>
</reference>